<organism evidence="1 2">
    <name type="scientific">Flavobacterium arsenatis</name>
    <dbReference type="NCBI Taxonomy" id="1484332"/>
    <lineage>
        <taxon>Bacteria</taxon>
        <taxon>Pseudomonadati</taxon>
        <taxon>Bacteroidota</taxon>
        <taxon>Flavobacteriia</taxon>
        <taxon>Flavobacteriales</taxon>
        <taxon>Flavobacteriaceae</taxon>
        <taxon>Flavobacterium</taxon>
    </lineage>
</organism>
<name>A0ABU1TQA5_9FLAO</name>
<keyword evidence="2" id="KW-1185">Reference proteome</keyword>
<gene>
    <name evidence="1" type="ORF">J2X31_002185</name>
</gene>
<evidence type="ECO:0008006" key="3">
    <source>
        <dbReference type="Google" id="ProtNLM"/>
    </source>
</evidence>
<dbReference type="EMBL" id="JAVDVI010000008">
    <property type="protein sequence ID" value="MDR6968170.1"/>
    <property type="molecule type" value="Genomic_DNA"/>
</dbReference>
<sequence length="144" mass="17522">MAVLKKELQDQIDELINLGNEIWENDKPSYFDHLLQAWDLYPIPKNNWNEAYSLAKELFDAYIIEEDYVNAQNWLNEMISHNNNLHLFDFDLEHNEAKYHFETGNYQTALDKWKYVVKNAGKRYFENEKPEYLEFYKNPEKYIK</sequence>
<proteinExistence type="predicted"/>
<protein>
    <recommendedName>
        <fullName evidence="3">Tetratricopeptide repeat protein</fullName>
    </recommendedName>
</protein>
<evidence type="ECO:0000313" key="2">
    <source>
        <dbReference type="Proteomes" id="UP001255185"/>
    </source>
</evidence>
<evidence type="ECO:0000313" key="1">
    <source>
        <dbReference type="EMBL" id="MDR6968170.1"/>
    </source>
</evidence>
<reference evidence="1 2" key="1">
    <citation type="submission" date="2023-07" db="EMBL/GenBank/DDBJ databases">
        <title>Sorghum-associated microbial communities from plants grown in Nebraska, USA.</title>
        <authorList>
            <person name="Schachtman D."/>
        </authorList>
    </citation>
    <scope>NUCLEOTIDE SEQUENCE [LARGE SCALE GENOMIC DNA]</scope>
    <source>
        <strain evidence="1 2">3773</strain>
    </source>
</reference>
<comment type="caution">
    <text evidence="1">The sequence shown here is derived from an EMBL/GenBank/DDBJ whole genome shotgun (WGS) entry which is preliminary data.</text>
</comment>
<dbReference type="RefSeq" id="WP_310026641.1">
    <property type="nucleotide sequence ID" value="NZ_JAVDVI010000008.1"/>
</dbReference>
<dbReference type="Proteomes" id="UP001255185">
    <property type="component" value="Unassembled WGS sequence"/>
</dbReference>
<accession>A0ABU1TQA5</accession>